<organism evidence="2 3">
    <name type="scientific">Nocardiopsis tropica</name>
    <dbReference type="NCBI Taxonomy" id="109330"/>
    <lineage>
        <taxon>Bacteria</taxon>
        <taxon>Bacillati</taxon>
        <taxon>Actinomycetota</taxon>
        <taxon>Actinomycetes</taxon>
        <taxon>Streptosporangiales</taxon>
        <taxon>Nocardiopsidaceae</taxon>
        <taxon>Nocardiopsis</taxon>
    </lineage>
</organism>
<evidence type="ECO:0000313" key="3">
    <source>
        <dbReference type="Proteomes" id="UP001348641"/>
    </source>
</evidence>
<dbReference type="EMBL" id="JAUUCC010000011">
    <property type="protein sequence ID" value="MEE2050146.1"/>
    <property type="molecule type" value="Genomic_DNA"/>
</dbReference>
<evidence type="ECO:0000256" key="1">
    <source>
        <dbReference type="SAM" id="SignalP"/>
    </source>
</evidence>
<comment type="caution">
    <text evidence="2">The sequence shown here is derived from an EMBL/GenBank/DDBJ whole genome shotgun (WGS) entry which is preliminary data.</text>
</comment>
<name>A0ABU7KLI0_9ACTN</name>
<proteinExistence type="predicted"/>
<dbReference type="RefSeq" id="WP_330157388.1">
    <property type="nucleotide sequence ID" value="NZ_BAAAJA010000028.1"/>
</dbReference>
<feature type="signal peptide" evidence="1">
    <location>
        <begin position="1"/>
        <end position="18"/>
    </location>
</feature>
<keyword evidence="1" id="KW-0732">Signal</keyword>
<accession>A0ABU7KLI0</accession>
<evidence type="ECO:0000313" key="2">
    <source>
        <dbReference type="EMBL" id="MEE2050146.1"/>
    </source>
</evidence>
<protein>
    <submittedName>
        <fullName evidence="2">DUF6355 family natural product biosynthesis protein</fullName>
    </submittedName>
</protein>
<dbReference type="Pfam" id="PF19882">
    <property type="entry name" value="DUF6355"/>
    <property type="match status" value="1"/>
</dbReference>
<dbReference type="Proteomes" id="UP001348641">
    <property type="component" value="Unassembled WGS sequence"/>
</dbReference>
<feature type="chain" id="PRO_5045922702" evidence="1">
    <location>
        <begin position="19"/>
        <end position="92"/>
    </location>
</feature>
<gene>
    <name evidence="2" type="ORF">Q8A49_06520</name>
</gene>
<dbReference type="InterPro" id="IPR045935">
    <property type="entry name" value="DUF6355"/>
</dbReference>
<reference evidence="2 3" key="1">
    <citation type="submission" date="2023-07" db="EMBL/GenBank/DDBJ databases">
        <authorList>
            <person name="Girao M."/>
            <person name="Carvalho M.F."/>
        </authorList>
    </citation>
    <scope>NUCLEOTIDE SEQUENCE [LARGE SCALE GENOMIC DNA]</scope>
    <source>
        <strain evidence="2 3">66/93</strain>
    </source>
</reference>
<sequence length="92" mass="9764">MVGLMATGLFATATPASAETVQQDTPSPSAVCGYYETTATAWYEHCGSGRIWIEVDFSGLRGNELRCVGPGRTDLGGARAVNNAWYVGRTCN</sequence>